<sequence length="35" mass="3875">MFNNSATSIEVEIKERFQALNHIVVNGRVLSAEAS</sequence>
<evidence type="ECO:0000313" key="1">
    <source>
        <dbReference type="EMBL" id="CCE53950.1"/>
    </source>
</evidence>
<proteinExistence type="predicted"/>
<reference evidence="1 2" key="1">
    <citation type="journal article" date="2012" name="J. Bacteriol.">
        <title>Genome Sequence of Corynebacterium casei UCMA 3821, Isolated from a Smear-Ripened Cheese.</title>
        <authorList>
            <person name="Monnet C."/>
            <person name="Loux V."/>
            <person name="Bento P."/>
            <person name="Gibrat J.F."/>
            <person name="Straub C."/>
            <person name="Bonnarme P."/>
            <person name="Landaud S."/>
            <person name="Irlinger F."/>
        </authorList>
    </citation>
    <scope>NUCLEOTIDE SEQUENCE [LARGE SCALE GENOMIC DNA]</scope>
    <source>
        <strain evidence="1 2">UCMA 3821</strain>
    </source>
</reference>
<gene>
    <name evidence="1" type="ORF">CCAS_01665</name>
</gene>
<comment type="caution">
    <text evidence="1">The sequence shown here is derived from an EMBL/GenBank/DDBJ whole genome shotgun (WGS) entry which is preliminary data.</text>
</comment>
<evidence type="ECO:0000313" key="2">
    <source>
        <dbReference type="Proteomes" id="UP000004840"/>
    </source>
</evidence>
<name>G7HUJ4_9CORY</name>
<organism evidence="1 2">
    <name type="scientific">Corynebacterium casei UCMA 3821</name>
    <dbReference type="NCBI Taxonomy" id="1110505"/>
    <lineage>
        <taxon>Bacteria</taxon>
        <taxon>Bacillati</taxon>
        <taxon>Actinomycetota</taxon>
        <taxon>Actinomycetes</taxon>
        <taxon>Mycobacteriales</taxon>
        <taxon>Corynebacteriaceae</taxon>
        <taxon>Corynebacterium</taxon>
    </lineage>
</organism>
<dbReference type="AlphaFoldDB" id="G7HUJ4"/>
<dbReference type="EMBL" id="CAFW01000011">
    <property type="protein sequence ID" value="CCE53950.1"/>
    <property type="molecule type" value="Genomic_DNA"/>
</dbReference>
<protein>
    <submittedName>
        <fullName evidence="1">Uncharacterized protein</fullName>
    </submittedName>
</protein>
<dbReference type="Proteomes" id="UP000004840">
    <property type="component" value="Unassembled WGS sequence"/>
</dbReference>
<accession>G7HUJ4</accession>